<dbReference type="InterPro" id="IPR052931">
    <property type="entry name" value="Prophage_regulatory_activator"/>
</dbReference>
<organism evidence="1 2">
    <name type="scientific">Vibrio gelatinilyticus</name>
    <dbReference type="NCBI Taxonomy" id="2893468"/>
    <lineage>
        <taxon>Bacteria</taxon>
        <taxon>Pseudomonadati</taxon>
        <taxon>Pseudomonadota</taxon>
        <taxon>Gammaproteobacteria</taxon>
        <taxon>Vibrionales</taxon>
        <taxon>Vibrionaceae</taxon>
        <taxon>Vibrio</taxon>
    </lineage>
</organism>
<accession>A0A9X2AWY9</accession>
<dbReference type="Gene3D" id="1.10.238.160">
    <property type="match status" value="1"/>
</dbReference>
<dbReference type="PANTHER" id="PTHR36154:SF1">
    <property type="entry name" value="DNA-BINDING TRANSCRIPTIONAL ACTIVATOR ALPA"/>
    <property type="match status" value="1"/>
</dbReference>
<reference evidence="1" key="1">
    <citation type="submission" date="2021-11" db="EMBL/GenBank/DDBJ databases">
        <title>Vibrio ZSDE26 sp. nov. and Vibrio ZSDZ34 sp. nov., isolated from coastal seawater in Qingdao.</title>
        <authorList>
            <person name="Zhang P."/>
        </authorList>
    </citation>
    <scope>NUCLEOTIDE SEQUENCE</scope>
    <source>
        <strain evidence="1">ZSDZ34</strain>
    </source>
</reference>
<evidence type="ECO:0000313" key="2">
    <source>
        <dbReference type="Proteomes" id="UP001139488"/>
    </source>
</evidence>
<sequence length="65" mass="7558">MDKRIRVLRLKEVINLTGLSKSSIYRYADGHAFPKAVSLGGRSVGWIELEIFQWLQGRMDERSYD</sequence>
<name>A0A9X2AWY9_9VIBR</name>
<dbReference type="AlphaFoldDB" id="A0A9X2AWY9"/>
<dbReference type="Pfam" id="PF05930">
    <property type="entry name" value="Phage_AlpA"/>
    <property type="match status" value="1"/>
</dbReference>
<proteinExistence type="predicted"/>
<dbReference type="EMBL" id="JAJNNZ010000011">
    <property type="protein sequence ID" value="MCJ2377890.1"/>
    <property type="molecule type" value="Genomic_DNA"/>
</dbReference>
<evidence type="ECO:0000313" key="1">
    <source>
        <dbReference type="EMBL" id="MCJ2377890.1"/>
    </source>
</evidence>
<keyword evidence="2" id="KW-1185">Reference proteome</keyword>
<dbReference type="InterPro" id="IPR010260">
    <property type="entry name" value="AlpA"/>
</dbReference>
<gene>
    <name evidence="1" type="ORF">LNL84_13715</name>
</gene>
<dbReference type="PANTHER" id="PTHR36154">
    <property type="entry name" value="DNA-BINDING TRANSCRIPTIONAL ACTIVATOR ALPA"/>
    <property type="match status" value="1"/>
</dbReference>
<dbReference type="Proteomes" id="UP001139488">
    <property type="component" value="Unassembled WGS sequence"/>
</dbReference>
<comment type="caution">
    <text evidence="1">The sequence shown here is derived from an EMBL/GenBank/DDBJ whole genome shotgun (WGS) entry which is preliminary data.</text>
</comment>
<protein>
    <submittedName>
        <fullName evidence="1">AlpA family transcriptional regulator</fullName>
    </submittedName>
</protein>